<feature type="region of interest" description="Disordered" evidence="2">
    <location>
        <begin position="105"/>
        <end position="126"/>
    </location>
</feature>
<dbReference type="AlphaFoldDB" id="A0A1X0NPB5"/>
<dbReference type="STRING" id="67003.A0A1X0NPB5"/>
<accession>A0A1X0NPB5</accession>
<evidence type="ECO:0000256" key="2">
    <source>
        <dbReference type="SAM" id="MobiDB-lite"/>
    </source>
</evidence>
<feature type="coiled-coil region" evidence="1">
    <location>
        <begin position="321"/>
        <end position="394"/>
    </location>
</feature>
<dbReference type="SUPFAM" id="SSF159042">
    <property type="entry name" value="Plus3-like"/>
    <property type="match status" value="1"/>
</dbReference>
<dbReference type="GeneID" id="39988466"/>
<evidence type="ECO:0000256" key="1">
    <source>
        <dbReference type="SAM" id="Coils"/>
    </source>
</evidence>
<proteinExistence type="predicted"/>
<gene>
    <name evidence="3" type="ORF">TM35_000312050</name>
</gene>
<dbReference type="OrthoDB" id="273433at2759"/>
<comment type="caution">
    <text evidence="3">The sequence shown here is derived from an EMBL/GenBank/DDBJ whole genome shotgun (WGS) entry which is preliminary data.</text>
</comment>
<keyword evidence="1" id="KW-0175">Coiled coil</keyword>
<evidence type="ECO:0000313" key="4">
    <source>
        <dbReference type="Proteomes" id="UP000192257"/>
    </source>
</evidence>
<organism evidence="3 4">
    <name type="scientific">Trypanosoma theileri</name>
    <dbReference type="NCBI Taxonomy" id="67003"/>
    <lineage>
        <taxon>Eukaryota</taxon>
        <taxon>Discoba</taxon>
        <taxon>Euglenozoa</taxon>
        <taxon>Kinetoplastea</taxon>
        <taxon>Metakinetoplastina</taxon>
        <taxon>Trypanosomatida</taxon>
        <taxon>Trypanosomatidae</taxon>
        <taxon>Trypanosoma</taxon>
    </lineage>
</organism>
<dbReference type="EMBL" id="NBCO01000031">
    <property type="protein sequence ID" value="ORC86019.1"/>
    <property type="molecule type" value="Genomic_DNA"/>
</dbReference>
<protein>
    <submittedName>
        <fullName evidence="3">Uncharacterized protein</fullName>
    </submittedName>
</protein>
<dbReference type="VEuPathDB" id="TriTrypDB:TM35_000312050"/>
<feature type="compositionally biased region" description="Basic and acidic residues" evidence="2">
    <location>
        <begin position="110"/>
        <end position="122"/>
    </location>
</feature>
<sequence length="446" mass="50394">MSTNFTLAAQCQLKRDEIHELLNLSSAAKRELEAEKHLNNDKNINTTNTNTTTGMRRSIHDMLPQWCMLLTAAQVCSLMQHTLVRVSIPKNKQALLIHGNKYMRLSSSPEKQKEQQEEEQQKQKQSYYRIGKIVAVLPRPRTKSEISTTTSSVDPTVGEHLSDWLLQINFGEVTDLIGAKYVSNESFTAEEHTVFLRSCLTTQTHTTTSAITAMDAEMIARNVEYIRRFTAEVVGERNSTHSTEQTTGVSSTTNPHDNNIAGGGSRKRPRDEVNAVGEGLNDDESTVDDNDNDDNNNKNNNNNNNDAAYGGQSTVVSNEVLKEMQQQLRGLRELLNSKNDDMQRVLLATRQAEVAHNAEKEQYHAKVVSLGEALRSAEREQAALHEQRQQDKEKTNMLTVQLKRIVEHTQKFKQVSDTAAEWLHSNTKEPEEVLRRLNEKIAEMKS</sequence>
<feature type="region of interest" description="Disordered" evidence="2">
    <location>
        <begin position="235"/>
        <end position="311"/>
    </location>
</feature>
<dbReference type="GO" id="GO:0003677">
    <property type="term" value="F:DNA binding"/>
    <property type="evidence" value="ECO:0007669"/>
    <property type="project" value="InterPro"/>
</dbReference>
<feature type="compositionally biased region" description="Low complexity" evidence="2">
    <location>
        <begin position="297"/>
        <end position="306"/>
    </location>
</feature>
<dbReference type="InterPro" id="IPR036128">
    <property type="entry name" value="Plus3-like_sf"/>
</dbReference>
<dbReference type="RefSeq" id="XP_028880085.1">
    <property type="nucleotide sequence ID" value="XM_029028686.1"/>
</dbReference>
<evidence type="ECO:0000313" key="3">
    <source>
        <dbReference type="EMBL" id="ORC86019.1"/>
    </source>
</evidence>
<feature type="compositionally biased region" description="Acidic residues" evidence="2">
    <location>
        <begin position="280"/>
        <end position="294"/>
    </location>
</feature>
<reference evidence="3 4" key="1">
    <citation type="submission" date="2017-03" db="EMBL/GenBank/DDBJ databases">
        <title>An alternative strategy for trypanosome survival in the mammalian bloodstream revealed through genome and transcriptome analysis of the ubiquitous bovine parasite Trypanosoma (Megatrypanum) theileri.</title>
        <authorList>
            <person name="Kelly S."/>
            <person name="Ivens A."/>
            <person name="Mott A."/>
            <person name="O'Neill E."/>
            <person name="Emms D."/>
            <person name="Macleod O."/>
            <person name="Voorheis P."/>
            <person name="Matthews J."/>
            <person name="Matthews K."/>
            <person name="Carrington M."/>
        </authorList>
    </citation>
    <scope>NUCLEOTIDE SEQUENCE [LARGE SCALE GENOMIC DNA]</scope>
    <source>
        <strain evidence="3">Edinburgh</strain>
    </source>
</reference>
<dbReference type="Proteomes" id="UP000192257">
    <property type="component" value="Unassembled WGS sequence"/>
</dbReference>
<name>A0A1X0NPB5_9TRYP</name>
<feature type="compositionally biased region" description="Polar residues" evidence="2">
    <location>
        <begin position="240"/>
        <end position="257"/>
    </location>
</feature>
<keyword evidence="4" id="KW-1185">Reference proteome</keyword>